<feature type="compositionally biased region" description="Basic residues" evidence="1">
    <location>
        <begin position="40"/>
        <end position="52"/>
    </location>
</feature>
<feature type="region of interest" description="Disordered" evidence="1">
    <location>
        <begin position="497"/>
        <end position="516"/>
    </location>
</feature>
<protein>
    <recommendedName>
        <fullName evidence="2">Tudor-knot domain-containing protein</fullName>
    </recommendedName>
</protein>
<dbReference type="InterPro" id="IPR025995">
    <property type="entry name" value="Tudor-knot"/>
</dbReference>
<dbReference type="Gene3D" id="2.30.30.140">
    <property type="match status" value="1"/>
</dbReference>
<dbReference type="Proteomes" id="UP000070544">
    <property type="component" value="Unassembled WGS sequence"/>
</dbReference>
<evidence type="ECO:0000259" key="2">
    <source>
        <dbReference type="Pfam" id="PF11717"/>
    </source>
</evidence>
<feature type="compositionally biased region" description="Polar residues" evidence="1">
    <location>
        <begin position="68"/>
        <end position="82"/>
    </location>
</feature>
<feature type="compositionally biased region" description="Basic and acidic residues" evidence="1">
    <location>
        <begin position="288"/>
        <end position="304"/>
    </location>
</feature>
<sequence>MNPLRGKSQGSSEPSPFEARDNSPRGAPRRSGARISTRSARGRGAQRGRGRVTHQPPPRSTKHVAKSSPETIKAPSTGTSSMALEKNEARLGRRKVEPLPQPKQRTRAGKEPEVAEDVGPSEHQEPELAVMVESAPFEQAPPVVRRKPRRRYPGWEYVPIPEDFNNPPPPSAADPMIHDDISAPVGRRTRRRLAEDAARYVNKQDAVGVVNDAPEVDRHAAKGGDEVGQRTKAGTSRNVESRKEDGLVGMAPSAVAHSPPRVRVPRGTTSTDIGKEDAVSPVKRRRRQTEMDEPVKVEDEHMNDSKVPFKRKQMYGTKERRYSSKAKLEDVFDTSRPIVVERFPRFRNGLKFTRKTQHQGEPPSGRARNTISTGKGRPRNGSAHQPGPSRTLPNDLADRTVQKRKGKTEDVDEALSLGNAQNGQGGAAVGNGERGRGKGWGKRDTQAQEHAEKLRVHGFEEETLKRRESGKIRKASGSDPVLLQAPPEPWHAFPLQHVPDGWSRPKRKGNKRPPELKEGHRYTVWLRGQQVPAEVIETRRVRISTSIVPTTADSATTAPPEKKRKITHGVETAREVQECYVHFEGFDRRLDDWIRLDRVVDFEPLPVVKHVHIRLPSGDGEVELDQFVAEMEVGPTVAEVLPGFGDVSCYH</sequence>
<evidence type="ECO:0000313" key="4">
    <source>
        <dbReference type="Proteomes" id="UP000070544"/>
    </source>
</evidence>
<feature type="region of interest" description="Disordered" evidence="1">
    <location>
        <begin position="1"/>
        <end position="124"/>
    </location>
</feature>
<gene>
    <name evidence="3" type="ORF">M427DRAFT_428398</name>
</gene>
<keyword evidence="4" id="KW-1185">Reference proteome</keyword>
<evidence type="ECO:0000256" key="1">
    <source>
        <dbReference type="SAM" id="MobiDB-lite"/>
    </source>
</evidence>
<evidence type="ECO:0000313" key="3">
    <source>
        <dbReference type="EMBL" id="KXS19731.1"/>
    </source>
</evidence>
<name>A0A139ASL4_GONPJ</name>
<feature type="domain" description="Tudor-knot" evidence="2">
    <location>
        <begin position="517"/>
        <end position="599"/>
    </location>
</feature>
<accession>A0A139ASL4</accession>
<proteinExistence type="predicted"/>
<feature type="compositionally biased region" description="Basic and acidic residues" evidence="1">
    <location>
        <begin position="433"/>
        <end position="442"/>
    </location>
</feature>
<dbReference type="EMBL" id="KQ965737">
    <property type="protein sequence ID" value="KXS19731.1"/>
    <property type="molecule type" value="Genomic_DNA"/>
</dbReference>
<organism evidence="3 4">
    <name type="scientific">Gonapodya prolifera (strain JEL478)</name>
    <name type="common">Monoblepharis prolifera</name>
    <dbReference type="NCBI Taxonomy" id="1344416"/>
    <lineage>
        <taxon>Eukaryota</taxon>
        <taxon>Fungi</taxon>
        <taxon>Fungi incertae sedis</taxon>
        <taxon>Chytridiomycota</taxon>
        <taxon>Chytridiomycota incertae sedis</taxon>
        <taxon>Monoblepharidomycetes</taxon>
        <taxon>Monoblepharidales</taxon>
        <taxon>Gonapodyaceae</taxon>
        <taxon>Gonapodya</taxon>
    </lineage>
</organism>
<feature type="compositionally biased region" description="Basic and acidic residues" evidence="1">
    <location>
        <begin position="215"/>
        <end position="229"/>
    </location>
</feature>
<feature type="region of interest" description="Disordered" evidence="1">
    <location>
        <begin position="210"/>
        <end position="325"/>
    </location>
</feature>
<feature type="region of interest" description="Disordered" evidence="1">
    <location>
        <begin position="350"/>
        <end position="442"/>
    </location>
</feature>
<feature type="compositionally biased region" description="Basic and acidic residues" evidence="1">
    <location>
        <begin position="85"/>
        <end position="97"/>
    </location>
</feature>
<feature type="region of interest" description="Disordered" evidence="1">
    <location>
        <begin position="156"/>
        <end position="184"/>
    </location>
</feature>
<dbReference type="SUPFAM" id="SSF54160">
    <property type="entry name" value="Chromo domain-like"/>
    <property type="match status" value="1"/>
</dbReference>
<dbReference type="AlphaFoldDB" id="A0A139ASL4"/>
<dbReference type="Pfam" id="PF11717">
    <property type="entry name" value="Tudor-knot"/>
    <property type="match status" value="1"/>
</dbReference>
<reference evidence="3 4" key="1">
    <citation type="journal article" date="2015" name="Genome Biol. Evol.">
        <title>Phylogenomic analyses indicate that early fungi evolved digesting cell walls of algal ancestors of land plants.</title>
        <authorList>
            <person name="Chang Y."/>
            <person name="Wang S."/>
            <person name="Sekimoto S."/>
            <person name="Aerts A.L."/>
            <person name="Choi C."/>
            <person name="Clum A."/>
            <person name="LaButti K.M."/>
            <person name="Lindquist E.A."/>
            <person name="Yee Ngan C."/>
            <person name="Ohm R.A."/>
            <person name="Salamov A.A."/>
            <person name="Grigoriev I.V."/>
            <person name="Spatafora J.W."/>
            <person name="Berbee M.L."/>
        </authorList>
    </citation>
    <scope>NUCLEOTIDE SEQUENCE [LARGE SCALE GENOMIC DNA]</scope>
    <source>
        <strain evidence="3 4">JEL478</strain>
    </source>
</reference>
<dbReference type="InterPro" id="IPR016197">
    <property type="entry name" value="Chromo-like_dom_sf"/>
</dbReference>